<dbReference type="InterPro" id="IPR050807">
    <property type="entry name" value="TransReg_Diox_bact_type"/>
</dbReference>
<name>A0A8S5MTE6_9CAUD</name>
<keyword evidence="1" id="KW-0238">DNA-binding</keyword>
<dbReference type="SMART" id="SM00530">
    <property type="entry name" value="HTH_XRE"/>
    <property type="match status" value="1"/>
</dbReference>
<dbReference type="Pfam" id="PF01381">
    <property type="entry name" value="HTH_3"/>
    <property type="match status" value="1"/>
</dbReference>
<dbReference type="EMBL" id="BK014983">
    <property type="protein sequence ID" value="DAD85424.1"/>
    <property type="molecule type" value="Genomic_DNA"/>
</dbReference>
<dbReference type="PANTHER" id="PTHR46797:SF1">
    <property type="entry name" value="METHYLPHOSPHONATE SYNTHASE"/>
    <property type="match status" value="1"/>
</dbReference>
<sequence>MYICIIIINISYMKYRIKELCKEKGITLESLALGIGTSQASISRIITGNGNPTMDSLERIAKFLNVEVPELFVNDGVIGFIKAKGQLFEINSISDIETTLETIKLL</sequence>
<evidence type="ECO:0000313" key="3">
    <source>
        <dbReference type="EMBL" id="DAD85424.1"/>
    </source>
</evidence>
<dbReference type="CDD" id="cd00093">
    <property type="entry name" value="HTH_XRE"/>
    <property type="match status" value="1"/>
</dbReference>
<dbReference type="InterPro" id="IPR001387">
    <property type="entry name" value="Cro/C1-type_HTH"/>
</dbReference>
<evidence type="ECO:0000256" key="1">
    <source>
        <dbReference type="ARBA" id="ARBA00023125"/>
    </source>
</evidence>
<dbReference type="GO" id="GO:0003677">
    <property type="term" value="F:DNA binding"/>
    <property type="evidence" value="ECO:0007669"/>
    <property type="project" value="UniProtKB-KW"/>
</dbReference>
<feature type="domain" description="HTH cro/C1-type" evidence="2">
    <location>
        <begin position="17"/>
        <end position="71"/>
    </location>
</feature>
<accession>A0A8S5MTE6</accession>
<reference evidence="3" key="1">
    <citation type="journal article" date="2021" name="Proc. Natl. Acad. Sci. U.S.A.">
        <title>A Catalog of Tens of Thousands of Viruses from Human Metagenomes Reveals Hidden Associations with Chronic Diseases.</title>
        <authorList>
            <person name="Tisza M.J."/>
            <person name="Buck C.B."/>
        </authorList>
    </citation>
    <scope>NUCLEOTIDE SEQUENCE</scope>
    <source>
        <strain evidence="3">CtDcW16</strain>
    </source>
</reference>
<dbReference type="SUPFAM" id="SSF47413">
    <property type="entry name" value="lambda repressor-like DNA-binding domains"/>
    <property type="match status" value="1"/>
</dbReference>
<dbReference type="GO" id="GO:0003700">
    <property type="term" value="F:DNA-binding transcription factor activity"/>
    <property type="evidence" value="ECO:0007669"/>
    <property type="project" value="TreeGrafter"/>
</dbReference>
<dbReference type="InterPro" id="IPR010982">
    <property type="entry name" value="Lambda_DNA-bd_dom_sf"/>
</dbReference>
<evidence type="ECO:0000259" key="2">
    <source>
        <dbReference type="PROSITE" id="PS50943"/>
    </source>
</evidence>
<organism evidence="3">
    <name type="scientific">Siphoviridae sp. ctDcW16</name>
    <dbReference type="NCBI Taxonomy" id="2826199"/>
    <lineage>
        <taxon>Viruses</taxon>
        <taxon>Duplodnaviria</taxon>
        <taxon>Heunggongvirae</taxon>
        <taxon>Uroviricota</taxon>
        <taxon>Caudoviricetes</taxon>
    </lineage>
</organism>
<dbReference type="PANTHER" id="PTHR46797">
    <property type="entry name" value="HTH-TYPE TRANSCRIPTIONAL REGULATOR"/>
    <property type="match status" value="1"/>
</dbReference>
<dbReference type="Gene3D" id="1.10.260.40">
    <property type="entry name" value="lambda repressor-like DNA-binding domains"/>
    <property type="match status" value="1"/>
</dbReference>
<dbReference type="PROSITE" id="PS50943">
    <property type="entry name" value="HTH_CROC1"/>
    <property type="match status" value="1"/>
</dbReference>
<protein>
    <submittedName>
        <fullName evidence="3">Helix-turn-helix XRE-family like protein</fullName>
    </submittedName>
</protein>
<proteinExistence type="predicted"/>